<organism evidence="3 4">
    <name type="scientific">Larkinella rosea</name>
    <dbReference type="NCBI Taxonomy" id="2025312"/>
    <lineage>
        <taxon>Bacteria</taxon>
        <taxon>Pseudomonadati</taxon>
        <taxon>Bacteroidota</taxon>
        <taxon>Cytophagia</taxon>
        <taxon>Cytophagales</taxon>
        <taxon>Spirosomataceae</taxon>
        <taxon>Larkinella</taxon>
    </lineage>
</organism>
<dbReference type="OrthoDB" id="954824at2"/>
<accession>A0A3P1BJG9</accession>
<comment type="caution">
    <text evidence="3">The sequence shown here is derived from an EMBL/GenBank/DDBJ whole genome shotgun (WGS) entry which is preliminary data.</text>
</comment>
<keyword evidence="1" id="KW-0472">Membrane</keyword>
<dbReference type="EMBL" id="RQJO01000010">
    <property type="protein sequence ID" value="RRB01132.1"/>
    <property type="molecule type" value="Genomic_DNA"/>
</dbReference>
<evidence type="ECO:0000313" key="3">
    <source>
        <dbReference type="EMBL" id="RRB01132.1"/>
    </source>
</evidence>
<dbReference type="InterPro" id="IPR021994">
    <property type="entry name" value="DUF3592"/>
</dbReference>
<protein>
    <submittedName>
        <fullName evidence="3">DUF3592 domain-containing protein</fullName>
    </submittedName>
</protein>
<keyword evidence="1" id="KW-0812">Transmembrane</keyword>
<evidence type="ECO:0000256" key="1">
    <source>
        <dbReference type="SAM" id="Phobius"/>
    </source>
</evidence>
<feature type="transmembrane region" description="Helical" evidence="1">
    <location>
        <begin position="6"/>
        <end position="28"/>
    </location>
</feature>
<feature type="domain" description="DUF3592" evidence="2">
    <location>
        <begin position="54"/>
        <end position="106"/>
    </location>
</feature>
<keyword evidence="1" id="KW-1133">Transmembrane helix</keyword>
<dbReference type="Pfam" id="PF12158">
    <property type="entry name" value="DUF3592"/>
    <property type="match status" value="1"/>
</dbReference>
<evidence type="ECO:0000259" key="2">
    <source>
        <dbReference type="Pfam" id="PF12158"/>
    </source>
</evidence>
<keyword evidence="4" id="KW-1185">Reference proteome</keyword>
<gene>
    <name evidence="3" type="ORF">EHT25_23445</name>
</gene>
<dbReference type="Proteomes" id="UP000271925">
    <property type="component" value="Unassembled WGS sequence"/>
</dbReference>
<sequence length="144" mass="16300">MDFPAGELFILLFFSVGLTLVGIGYSIFRKRRNLTQNGMAAKGIVIGLHRIERRDYPLAPSIRYQTAEGQEVVFHSSEGRNPPKYRVGDEVTLYYDPSDFQHVQLAGDYLMVYVFSGMGAVFLLLSVWEVADSVGTIWQWVWGS</sequence>
<proteinExistence type="predicted"/>
<dbReference type="RefSeq" id="WP_124877594.1">
    <property type="nucleotide sequence ID" value="NZ_RQJO01000010.1"/>
</dbReference>
<evidence type="ECO:0000313" key="4">
    <source>
        <dbReference type="Proteomes" id="UP000271925"/>
    </source>
</evidence>
<name>A0A3P1BJG9_9BACT</name>
<dbReference type="AlphaFoldDB" id="A0A3P1BJG9"/>
<reference evidence="3 4" key="1">
    <citation type="submission" date="2018-11" db="EMBL/GenBank/DDBJ databases">
        <authorList>
            <person name="Zhou Z."/>
            <person name="Wang G."/>
        </authorList>
    </citation>
    <scope>NUCLEOTIDE SEQUENCE [LARGE SCALE GENOMIC DNA]</scope>
    <source>
        <strain evidence="3 4">KCTC52004</strain>
    </source>
</reference>
<feature type="transmembrane region" description="Helical" evidence="1">
    <location>
        <begin position="110"/>
        <end position="128"/>
    </location>
</feature>